<proteinExistence type="inferred from homology"/>
<dbReference type="CDD" id="cd11567">
    <property type="entry name" value="YciH_like"/>
    <property type="match status" value="1"/>
</dbReference>
<dbReference type="PANTHER" id="PTHR12789:SF0">
    <property type="entry name" value="DENSITY-REGULATED PROTEIN"/>
    <property type="match status" value="1"/>
</dbReference>
<dbReference type="GO" id="GO:0003729">
    <property type="term" value="F:mRNA binding"/>
    <property type="evidence" value="ECO:0007669"/>
    <property type="project" value="TreeGrafter"/>
</dbReference>
<dbReference type="GO" id="GO:0006417">
    <property type="term" value="P:regulation of translation"/>
    <property type="evidence" value="ECO:0007669"/>
    <property type="project" value="UniProtKB-KW"/>
</dbReference>
<gene>
    <name evidence="5" type="ORF">SAMN02744645_2620</name>
</gene>
<feature type="domain" description="SUI1" evidence="4">
    <location>
        <begin position="68"/>
        <end position="131"/>
    </location>
</feature>
<evidence type="ECO:0000313" key="6">
    <source>
        <dbReference type="Proteomes" id="UP000184000"/>
    </source>
</evidence>
<dbReference type="EMBL" id="FQXA01000004">
    <property type="protein sequence ID" value="SHH13219.1"/>
    <property type="molecule type" value="Genomic_DNA"/>
</dbReference>
<dbReference type="FunFam" id="3.30.780.10:FF:000002">
    <property type="entry name" value="Stress response translation initiation inhibitor"/>
    <property type="match status" value="1"/>
</dbReference>
<evidence type="ECO:0000313" key="5">
    <source>
        <dbReference type="EMBL" id="SHH13219.1"/>
    </source>
</evidence>
<organism evidence="5 6">
    <name type="scientific">Stutzerimonas xanthomarina DSM 18231</name>
    <dbReference type="NCBI Taxonomy" id="1403346"/>
    <lineage>
        <taxon>Bacteria</taxon>
        <taxon>Pseudomonadati</taxon>
        <taxon>Pseudomonadota</taxon>
        <taxon>Gammaproteobacteria</taxon>
        <taxon>Pseudomonadales</taxon>
        <taxon>Pseudomonadaceae</taxon>
        <taxon>Stutzerimonas</taxon>
    </lineage>
</organism>
<keyword evidence="2" id="KW-0810">Translation regulation</keyword>
<dbReference type="Proteomes" id="UP000184000">
    <property type="component" value="Unassembled WGS sequence"/>
</dbReference>
<dbReference type="GO" id="GO:0001731">
    <property type="term" value="P:formation of translation preinitiation complex"/>
    <property type="evidence" value="ECO:0007669"/>
    <property type="project" value="TreeGrafter"/>
</dbReference>
<dbReference type="InterPro" id="IPR001950">
    <property type="entry name" value="SUI1"/>
</dbReference>
<evidence type="ECO:0000256" key="3">
    <source>
        <dbReference type="ARBA" id="ARBA00022917"/>
    </source>
</evidence>
<keyword evidence="3" id="KW-0648">Protein biosynthesis</keyword>
<name>A0A1M5QHG6_9GAMM</name>
<dbReference type="Gene3D" id="3.30.780.10">
    <property type="entry name" value="SUI1-like domain"/>
    <property type="match status" value="1"/>
</dbReference>
<dbReference type="InterPro" id="IPR050318">
    <property type="entry name" value="DENR/SUI1_TIF"/>
</dbReference>
<sequence>MALSLVAPISVFKRLCVAKKTTSLSGLGGLVFSTDTGRHCPDCSQPLDACICKQLLIPAGDGIARVRRESKGRGGKTVTTISGVPLAEAELKELASALKRRCGTGGALKEGVIEIQGDHVQLLIDELIKRGFKAKKSGG</sequence>
<dbReference type="SUPFAM" id="SSF55159">
    <property type="entry name" value="eIF1-like"/>
    <property type="match status" value="1"/>
</dbReference>
<protein>
    <submittedName>
        <fullName evidence="5">Translation initiation factor 1 (eIF-1/SUI1)</fullName>
    </submittedName>
</protein>
<dbReference type="Pfam" id="PF01253">
    <property type="entry name" value="SUI1"/>
    <property type="match status" value="1"/>
</dbReference>
<dbReference type="GO" id="GO:0002188">
    <property type="term" value="P:translation reinitiation"/>
    <property type="evidence" value="ECO:0007669"/>
    <property type="project" value="TreeGrafter"/>
</dbReference>
<dbReference type="PANTHER" id="PTHR12789">
    <property type="entry name" value="DENSITY-REGULATED PROTEIN HOMOLOG"/>
    <property type="match status" value="1"/>
</dbReference>
<dbReference type="NCBIfam" id="NF005297">
    <property type="entry name" value="PRK06824.1"/>
    <property type="match status" value="1"/>
</dbReference>
<evidence type="ECO:0000259" key="4">
    <source>
        <dbReference type="PROSITE" id="PS50296"/>
    </source>
</evidence>
<dbReference type="PROSITE" id="PS50296">
    <property type="entry name" value="SUI1"/>
    <property type="match status" value="1"/>
</dbReference>
<comment type="similarity">
    <text evidence="1">Belongs to the SUI1 family.</text>
</comment>
<keyword evidence="5" id="KW-0396">Initiation factor</keyword>
<dbReference type="PIRSF" id="PIRSF037511">
    <property type="entry name" value="Transl_init_SUI1_pro"/>
    <property type="match status" value="1"/>
</dbReference>
<reference evidence="5 6" key="1">
    <citation type="submission" date="2016-11" db="EMBL/GenBank/DDBJ databases">
        <authorList>
            <person name="Jaros S."/>
            <person name="Januszkiewicz K."/>
            <person name="Wedrychowicz H."/>
        </authorList>
    </citation>
    <scope>NUCLEOTIDE SEQUENCE [LARGE SCALE GENOMIC DNA]</scope>
    <source>
        <strain evidence="5 6">DSM 18231</strain>
    </source>
</reference>
<accession>A0A1M5QHG6</accession>
<dbReference type="AlphaFoldDB" id="A0A1M5QHG6"/>
<dbReference type="InterPro" id="IPR036877">
    <property type="entry name" value="SUI1_dom_sf"/>
</dbReference>
<dbReference type="NCBIfam" id="TIGR01158">
    <property type="entry name" value="SUI1_rel"/>
    <property type="match status" value="1"/>
</dbReference>
<dbReference type="InterPro" id="IPR005872">
    <property type="entry name" value="SUI1_arc_bac"/>
</dbReference>
<evidence type="ECO:0000256" key="1">
    <source>
        <dbReference type="ARBA" id="ARBA00005422"/>
    </source>
</evidence>
<dbReference type="GO" id="GO:0003743">
    <property type="term" value="F:translation initiation factor activity"/>
    <property type="evidence" value="ECO:0007669"/>
    <property type="project" value="UniProtKB-KW"/>
</dbReference>
<evidence type="ECO:0000256" key="2">
    <source>
        <dbReference type="ARBA" id="ARBA00022845"/>
    </source>
</evidence>